<dbReference type="Gene3D" id="1.10.1090.10">
    <property type="entry name" value="Cytochrome b-c1 complex subunit 7"/>
    <property type="match status" value="1"/>
</dbReference>
<organism evidence="10 11">
    <name type="scientific">Chara braunii</name>
    <name type="common">Braun's stonewort</name>
    <dbReference type="NCBI Taxonomy" id="69332"/>
    <lineage>
        <taxon>Eukaryota</taxon>
        <taxon>Viridiplantae</taxon>
        <taxon>Streptophyta</taxon>
        <taxon>Charophyceae</taxon>
        <taxon>Charales</taxon>
        <taxon>Characeae</taxon>
        <taxon>Chara</taxon>
    </lineage>
</organism>
<proteinExistence type="inferred from homology"/>
<reference evidence="10 11" key="1">
    <citation type="journal article" date="2018" name="Cell">
        <title>The Chara Genome: Secondary Complexity and Implications for Plant Terrestrialization.</title>
        <authorList>
            <person name="Nishiyama T."/>
            <person name="Sakayama H."/>
            <person name="Vries J.D."/>
            <person name="Buschmann H."/>
            <person name="Saint-Marcoux D."/>
            <person name="Ullrich K.K."/>
            <person name="Haas F.B."/>
            <person name="Vanderstraeten L."/>
            <person name="Becker D."/>
            <person name="Lang D."/>
            <person name="Vosolsobe S."/>
            <person name="Rombauts S."/>
            <person name="Wilhelmsson P.K.I."/>
            <person name="Janitza P."/>
            <person name="Kern R."/>
            <person name="Heyl A."/>
            <person name="Rumpler F."/>
            <person name="Villalobos L.I.A.C."/>
            <person name="Clay J.M."/>
            <person name="Skokan R."/>
            <person name="Toyoda A."/>
            <person name="Suzuki Y."/>
            <person name="Kagoshima H."/>
            <person name="Schijlen E."/>
            <person name="Tajeshwar N."/>
            <person name="Catarino B."/>
            <person name="Hetherington A.J."/>
            <person name="Saltykova A."/>
            <person name="Bonnot C."/>
            <person name="Breuninger H."/>
            <person name="Symeonidi A."/>
            <person name="Radhakrishnan G.V."/>
            <person name="Van Nieuwerburgh F."/>
            <person name="Deforce D."/>
            <person name="Chang C."/>
            <person name="Karol K.G."/>
            <person name="Hedrich R."/>
            <person name="Ulvskov P."/>
            <person name="Glockner G."/>
            <person name="Delwiche C.F."/>
            <person name="Petrasek J."/>
            <person name="Van de Peer Y."/>
            <person name="Friml J."/>
            <person name="Beilby M."/>
            <person name="Dolan L."/>
            <person name="Kohara Y."/>
            <person name="Sugano S."/>
            <person name="Fujiyama A."/>
            <person name="Delaux P.-M."/>
            <person name="Quint M."/>
            <person name="TheiBen G."/>
            <person name="Hagemann M."/>
            <person name="Harholt J."/>
            <person name="Dunand C."/>
            <person name="Zachgo S."/>
            <person name="Langdale J."/>
            <person name="Maumus F."/>
            <person name="Straeten D.V.D."/>
            <person name="Gould S.B."/>
            <person name="Rensing S.A."/>
        </authorList>
    </citation>
    <scope>NUCLEOTIDE SEQUENCE [LARGE SCALE GENOMIC DNA]</scope>
    <source>
        <strain evidence="10 11">S276</strain>
    </source>
</reference>
<name>A0A388KN81_CHABU</name>
<dbReference type="PANTHER" id="PTHR12022">
    <property type="entry name" value="UBIQUINOL-CYTOCHROME C REDUCTASE COMPLEX 14 KD PROTEIN"/>
    <property type="match status" value="1"/>
</dbReference>
<dbReference type="PANTHER" id="PTHR12022:SF0">
    <property type="entry name" value="CYTOCHROME B-C1 COMPLEX SUBUNIT 7"/>
    <property type="match status" value="1"/>
</dbReference>
<dbReference type="InterPro" id="IPR003197">
    <property type="entry name" value="QCR7"/>
</dbReference>
<evidence type="ECO:0000256" key="9">
    <source>
        <dbReference type="ARBA" id="ARBA00031021"/>
    </source>
</evidence>
<comment type="similarity">
    <text evidence="2">Belongs to the UQCRB/QCR7 family.</text>
</comment>
<evidence type="ECO:0000256" key="6">
    <source>
        <dbReference type="ARBA" id="ARBA00022982"/>
    </source>
</evidence>
<evidence type="ECO:0000313" key="11">
    <source>
        <dbReference type="Proteomes" id="UP000265515"/>
    </source>
</evidence>
<dbReference type="Proteomes" id="UP000265515">
    <property type="component" value="Unassembled WGS sequence"/>
</dbReference>
<dbReference type="OMA" id="QTALHWV"/>
<keyword evidence="7" id="KW-0496">Mitochondrion</keyword>
<gene>
    <name evidence="10" type="ORF">CBR_g8907</name>
</gene>
<evidence type="ECO:0000256" key="3">
    <source>
        <dbReference type="ARBA" id="ARBA00022448"/>
    </source>
</evidence>
<comment type="subcellular location">
    <subcellularLocation>
        <location evidence="1">Mitochondrion inner membrane</location>
        <topology evidence="1">Peripheral membrane protein</topology>
        <orientation evidence="1">Matrix side</orientation>
    </subcellularLocation>
</comment>
<dbReference type="STRING" id="69332.A0A388KN81"/>
<evidence type="ECO:0000256" key="7">
    <source>
        <dbReference type="ARBA" id="ARBA00023128"/>
    </source>
</evidence>
<dbReference type="InterPro" id="IPR036544">
    <property type="entry name" value="QCR7_sf"/>
</dbReference>
<accession>A0A388KN81</accession>
<dbReference type="GO" id="GO:0045275">
    <property type="term" value="C:respiratory chain complex III"/>
    <property type="evidence" value="ECO:0007669"/>
    <property type="project" value="InterPro"/>
</dbReference>
<evidence type="ECO:0000256" key="8">
    <source>
        <dbReference type="ARBA" id="ARBA00023136"/>
    </source>
</evidence>
<dbReference type="OrthoDB" id="425749at2759"/>
<dbReference type="GO" id="GO:0006122">
    <property type="term" value="P:mitochondrial electron transport, ubiquinol to cytochrome c"/>
    <property type="evidence" value="ECO:0007669"/>
    <property type="project" value="InterPro"/>
</dbReference>
<evidence type="ECO:0000256" key="2">
    <source>
        <dbReference type="ARBA" id="ARBA00008554"/>
    </source>
</evidence>
<evidence type="ECO:0000313" key="10">
    <source>
        <dbReference type="EMBL" id="GBG71491.1"/>
    </source>
</evidence>
<dbReference type="Gramene" id="GBG71491">
    <property type="protein sequence ID" value="GBG71491"/>
    <property type="gene ID" value="CBR_g8907"/>
</dbReference>
<keyword evidence="5" id="KW-0999">Mitochondrion inner membrane</keyword>
<keyword evidence="8" id="KW-0472">Membrane</keyword>
<keyword evidence="4" id="KW-0679">Respiratory chain</keyword>
<dbReference type="SUPFAM" id="SSF81524">
    <property type="entry name" value="14 kDa protein of cytochrome bc1 complex (Ubiquinol-cytochrome c reductase)"/>
    <property type="match status" value="1"/>
</dbReference>
<protein>
    <recommendedName>
        <fullName evidence="9">Complex III subunit VII</fullName>
    </recommendedName>
</protein>
<keyword evidence="3" id="KW-0813">Transport</keyword>
<evidence type="ECO:0000256" key="5">
    <source>
        <dbReference type="ARBA" id="ARBA00022792"/>
    </source>
</evidence>
<evidence type="ECO:0000256" key="4">
    <source>
        <dbReference type="ARBA" id="ARBA00022660"/>
    </source>
</evidence>
<dbReference type="GO" id="GO:0005743">
    <property type="term" value="C:mitochondrial inner membrane"/>
    <property type="evidence" value="ECO:0007669"/>
    <property type="project" value="UniProtKB-SubCell"/>
</dbReference>
<comment type="caution">
    <text evidence="10">The sequence shown here is derived from an EMBL/GenBank/DDBJ whole genome shotgun (WGS) entry which is preliminary data.</text>
</comment>
<sequence>MGSLVRMLNRLAEPAFNWASRRYQAAVAAELKKYGLRWDDLYDEMYDLDVGEALRRLPQSEVDLRNQRLKRAIDHSMKHTYLTKELQEKQTPYAFYVQDVLEQVKLERQERAELGSDMPYNRSIP</sequence>
<dbReference type="AlphaFoldDB" id="A0A388KN81"/>
<dbReference type="Pfam" id="PF02271">
    <property type="entry name" value="UCR_14kD"/>
    <property type="match status" value="1"/>
</dbReference>
<dbReference type="EMBL" id="BFEA01000147">
    <property type="protein sequence ID" value="GBG71491.1"/>
    <property type="molecule type" value="Genomic_DNA"/>
</dbReference>
<keyword evidence="6" id="KW-0249">Electron transport</keyword>
<evidence type="ECO:0000256" key="1">
    <source>
        <dbReference type="ARBA" id="ARBA00004443"/>
    </source>
</evidence>
<keyword evidence="11" id="KW-1185">Reference proteome</keyword>
<dbReference type="FunFam" id="1.10.1090.10:FF:000002">
    <property type="entry name" value="Cytochrome b-c1 complex subunit 7"/>
    <property type="match status" value="1"/>
</dbReference>